<dbReference type="SMART" id="SM00490">
    <property type="entry name" value="HELICc"/>
    <property type="match status" value="1"/>
</dbReference>
<proteinExistence type="predicted"/>
<keyword evidence="5" id="KW-0347">Helicase</keyword>
<dbReference type="GO" id="GO:0043138">
    <property type="term" value="F:3'-5' DNA helicase activity"/>
    <property type="evidence" value="ECO:0007669"/>
    <property type="project" value="TreeGrafter"/>
</dbReference>
<dbReference type="InterPro" id="IPR038720">
    <property type="entry name" value="YprB_RNase_H-like_dom"/>
</dbReference>
<dbReference type="SMART" id="SM00487">
    <property type="entry name" value="DEXDc"/>
    <property type="match status" value="1"/>
</dbReference>
<dbReference type="PANTHER" id="PTHR47957:SF3">
    <property type="entry name" value="ATP-DEPENDENT HELICASE HRQ1"/>
    <property type="match status" value="1"/>
</dbReference>
<dbReference type="Pfam" id="PF13482">
    <property type="entry name" value="RNase_H_2"/>
    <property type="match status" value="1"/>
</dbReference>
<dbReference type="EMBL" id="CP001734">
    <property type="protein sequence ID" value="ACV67378.1"/>
    <property type="molecule type" value="Genomic_DNA"/>
</dbReference>
<dbReference type="Gene3D" id="3.30.420.10">
    <property type="entry name" value="Ribonuclease H-like superfamily/Ribonuclease H"/>
    <property type="match status" value="1"/>
</dbReference>
<dbReference type="GO" id="GO:0036297">
    <property type="term" value="P:interstrand cross-link repair"/>
    <property type="evidence" value="ECO:0007669"/>
    <property type="project" value="TreeGrafter"/>
</dbReference>
<dbReference type="InterPro" id="IPR012337">
    <property type="entry name" value="RNaseH-like_sf"/>
</dbReference>
<dbReference type="STRING" id="485915.Dret_0076"/>
<keyword evidence="1" id="KW-0547">Nucleotide-binding</keyword>
<sequence>MSSSAQVDAYLRALKDSGPYGSLVRHHATLPARAPSYSTPREPWPAPVQELCRQAGIDRLFSHQAEAVDHIRAGRHTAIATPTASGKSLTFALPIAEALCQDPESRALLLYPLKALAQDQLRALQAFTQPWPLEQQPRAAIYDGDTPQAERGRIRANPPHLLCTNPDMLHLGLTPHHHSWGEFFSRLRFVIVDEVHTYRGVMGSHMAWVFRRLRRICRYWGSDPTFIFASATIGNPAQLAQNLAGVPVEAVTENGAAQGKRHMVFLDALEGAPQTALGLLQAALARGLRTIVYTQSRKYTELLAMWLSQRSPRFADRVSAYRSGFLPEERREIETALANGSLLGVISTSALELGIDIGNLDLCLLVGYPGSVMATWQRSGRVGRGRQDSATILLGGEDALDQYFMHHPQAFFALPPEAAVINPDNPVIRDRHLVCAAADLPLQHTEPLVTDPVHRRAVHRLEQRGELLQSGSGEEWLSHRKTPHRQVSLRGTGRTLPILDSDSREHIGSVDGYRALRETHPGAVYLHRGQTYVVDRLDLEEGMVLARKQTVQYFTRVRAHKETTILETTEWAHVWGSRIHRGRLRVTETVTGYEKRHVRGQRLLRMHELDLPPHVFETEGIWLEIPDTVRQELEKRYLHFMGGIHAVEHALIGIMPLLVLADRNDLGGISTVGHEQLTTAAVFVYDGTPGGAGLTRQAFQRAGELLEHTQRTIRDCPCETGCPGCVHSPKCGSGNRPIAKDAALAVLQTLHTSQTPRSEPVIVQPAEEPDMTVTTDIPDNAGLPPLHYTVFDLETQRSAQEVGGWNRAKDMGISCAVVYDSALDTYVEYEEKDIPQLVEHLHKCDLVIGFNILRFDYQVLSGYSRADFQALPSLDLLRVVHKQLGYRLSLDKLAQATLQAQKTANGLQALQWWKEGRIRDIIDYCRQDVAVTRDLYRFGRDNGYLLFHNKAKQLVRVPVQWE</sequence>
<dbReference type="Pfam" id="PF22982">
    <property type="entry name" value="WHD_HRQ1"/>
    <property type="match status" value="1"/>
</dbReference>
<dbReference type="InterPro" id="IPR011545">
    <property type="entry name" value="DEAD/DEAH_box_helicase_dom"/>
</dbReference>
<keyword evidence="6" id="KW-1185">Reference proteome</keyword>
<dbReference type="HOGENOM" id="CLU_000809_3_2_7"/>
<feature type="domain" description="Helicase C-terminal" evidence="4">
    <location>
        <begin position="278"/>
        <end position="427"/>
    </location>
</feature>
<evidence type="ECO:0000259" key="4">
    <source>
        <dbReference type="PROSITE" id="PS51194"/>
    </source>
</evidence>
<accession>C8WZA3</accession>
<dbReference type="InterPro" id="IPR055227">
    <property type="entry name" value="HRQ1_WHD"/>
</dbReference>
<dbReference type="KEGG" id="drt:Dret_0076"/>
<dbReference type="Gene3D" id="3.40.50.300">
    <property type="entry name" value="P-loop containing nucleotide triphosphate hydrolases"/>
    <property type="match status" value="2"/>
</dbReference>
<gene>
    <name evidence="5" type="ordered locus">Dret_0076</name>
</gene>
<dbReference type="OrthoDB" id="9815222at2"/>
<dbReference type="SUPFAM" id="SSF52540">
    <property type="entry name" value="P-loop containing nucleoside triphosphate hydrolases"/>
    <property type="match status" value="1"/>
</dbReference>
<dbReference type="RefSeq" id="WP_015750537.1">
    <property type="nucleotide sequence ID" value="NC_013223.1"/>
</dbReference>
<dbReference type="eggNOG" id="COG1201">
    <property type="taxonomic scope" value="Bacteria"/>
</dbReference>
<dbReference type="GO" id="GO:0003676">
    <property type="term" value="F:nucleic acid binding"/>
    <property type="evidence" value="ECO:0007669"/>
    <property type="project" value="InterPro"/>
</dbReference>
<dbReference type="eggNOG" id="COG1205">
    <property type="taxonomic scope" value="Bacteria"/>
</dbReference>
<dbReference type="AlphaFoldDB" id="C8WZA3"/>
<feature type="domain" description="Helicase ATP-binding" evidence="3">
    <location>
        <begin position="68"/>
        <end position="251"/>
    </location>
</feature>
<keyword evidence="2" id="KW-0067">ATP-binding</keyword>
<dbReference type="InterPro" id="IPR001650">
    <property type="entry name" value="Helicase_C-like"/>
</dbReference>
<dbReference type="CDD" id="cd18797">
    <property type="entry name" value="SF2_C_Hrq"/>
    <property type="match status" value="1"/>
</dbReference>
<dbReference type="InterPro" id="IPR014001">
    <property type="entry name" value="Helicase_ATP-bd"/>
</dbReference>
<protein>
    <submittedName>
        <fullName evidence="5">DEAD/DEAH box helicase domain protein</fullName>
    </submittedName>
</protein>
<dbReference type="InterPro" id="IPR018973">
    <property type="entry name" value="MZB"/>
</dbReference>
<dbReference type="InterPro" id="IPR027417">
    <property type="entry name" value="P-loop_NTPase"/>
</dbReference>
<dbReference type="PROSITE" id="PS51194">
    <property type="entry name" value="HELICASE_CTER"/>
    <property type="match status" value="1"/>
</dbReference>
<reference evidence="5 6" key="2">
    <citation type="journal article" date="2010" name="Stand. Genomic Sci.">
        <title>Complete genome sequence of Desulfohalobium retbaense type strain (HR(100)).</title>
        <authorList>
            <person name="Spring S."/>
            <person name="Nolan M."/>
            <person name="Lapidus A."/>
            <person name="Glavina Del Rio T."/>
            <person name="Copeland A."/>
            <person name="Tice H."/>
            <person name="Cheng J.F."/>
            <person name="Lucas S."/>
            <person name="Land M."/>
            <person name="Chen F."/>
            <person name="Bruce D."/>
            <person name="Goodwin L."/>
            <person name="Pitluck S."/>
            <person name="Ivanova N."/>
            <person name="Mavromatis K."/>
            <person name="Mikhailova N."/>
            <person name="Pati A."/>
            <person name="Chen A."/>
            <person name="Palaniappan K."/>
            <person name="Hauser L."/>
            <person name="Chang Y.J."/>
            <person name="Jeffries C.D."/>
            <person name="Munk C."/>
            <person name="Kiss H."/>
            <person name="Chain P."/>
            <person name="Han C."/>
            <person name="Brettin T."/>
            <person name="Detter J.C."/>
            <person name="Schuler E."/>
            <person name="Goker M."/>
            <person name="Rohde M."/>
            <person name="Bristow J."/>
            <person name="Eisen J.A."/>
            <person name="Markowitz V."/>
            <person name="Hugenholtz P."/>
            <person name="Kyrpides N.C."/>
            <person name="Klenk H.P."/>
        </authorList>
    </citation>
    <scope>NUCLEOTIDE SEQUENCE [LARGE SCALE GENOMIC DNA]</scope>
    <source>
        <strain evidence="5 6">DSM 5692</strain>
    </source>
</reference>
<dbReference type="PANTHER" id="PTHR47957">
    <property type="entry name" value="ATP-DEPENDENT HELICASE HRQ1"/>
    <property type="match status" value="1"/>
</dbReference>
<dbReference type="GO" id="GO:0005524">
    <property type="term" value="F:ATP binding"/>
    <property type="evidence" value="ECO:0007669"/>
    <property type="project" value="UniProtKB-KW"/>
</dbReference>
<evidence type="ECO:0000256" key="2">
    <source>
        <dbReference type="ARBA" id="ARBA00022840"/>
    </source>
</evidence>
<dbReference type="CDD" id="cd17923">
    <property type="entry name" value="DEXHc_Hrq1-like"/>
    <property type="match status" value="1"/>
</dbReference>
<keyword evidence="5" id="KW-0378">Hydrolase</keyword>
<dbReference type="Pfam" id="PF00270">
    <property type="entry name" value="DEAD"/>
    <property type="match status" value="1"/>
</dbReference>
<name>C8WZA3_DESRD</name>
<evidence type="ECO:0000259" key="3">
    <source>
        <dbReference type="PROSITE" id="PS51192"/>
    </source>
</evidence>
<evidence type="ECO:0000313" key="5">
    <source>
        <dbReference type="EMBL" id="ACV67378.1"/>
    </source>
</evidence>
<dbReference type="Pfam" id="PF00271">
    <property type="entry name" value="Helicase_C"/>
    <property type="match status" value="1"/>
</dbReference>
<dbReference type="Pfam" id="PF09369">
    <property type="entry name" value="MZB"/>
    <property type="match status" value="1"/>
</dbReference>
<evidence type="ECO:0000313" key="6">
    <source>
        <dbReference type="Proteomes" id="UP000001052"/>
    </source>
</evidence>
<reference evidence="6" key="1">
    <citation type="submission" date="2009-09" db="EMBL/GenBank/DDBJ databases">
        <title>The complete chromosome of Desulfohalobium retbaense DSM 5692.</title>
        <authorList>
            <consortium name="US DOE Joint Genome Institute (JGI-PGF)"/>
            <person name="Lucas S."/>
            <person name="Copeland A."/>
            <person name="Lapidus A."/>
            <person name="Glavina del Rio T."/>
            <person name="Dalin E."/>
            <person name="Tice H."/>
            <person name="Bruce D."/>
            <person name="Goodwin L."/>
            <person name="Pitluck S."/>
            <person name="Kyrpides N."/>
            <person name="Mavromatis K."/>
            <person name="Ivanova N."/>
            <person name="Mikhailova N."/>
            <person name="Munk A.C."/>
            <person name="Brettin T."/>
            <person name="Detter J.C."/>
            <person name="Han C."/>
            <person name="Tapia R."/>
            <person name="Larimer F."/>
            <person name="Land M."/>
            <person name="Hauser L."/>
            <person name="Markowitz V."/>
            <person name="Cheng J.-F."/>
            <person name="Hugenholtz P."/>
            <person name="Woyke T."/>
            <person name="Wu D."/>
            <person name="Spring S."/>
            <person name="Klenk H.-P."/>
            <person name="Eisen J.A."/>
        </authorList>
    </citation>
    <scope>NUCLEOTIDE SEQUENCE [LARGE SCALE GENOMIC DNA]</scope>
    <source>
        <strain evidence="6">DSM 5692</strain>
    </source>
</reference>
<dbReference type="SUPFAM" id="SSF53098">
    <property type="entry name" value="Ribonuclease H-like"/>
    <property type="match status" value="1"/>
</dbReference>
<dbReference type="GO" id="GO:0006289">
    <property type="term" value="P:nucleotide-excision repair"/>
    <property type="evidence" value="ECO:0007669"/>
    <property type="project" value="TreeGrafter"/>
</dbReference>
<dbReference type="Proteomes" id="UP000001052">
    <property type="component" value="Chromosome"/>
</dbReference>
<dbReference type="PROSITE" id="PS51192">
    <property type="entry name" value="HELICASE_ATP_BIND_1"/>
    <property type="match status" value="1"/>
</dbReference>
<evidence type="ECO:0000256" key="1">
    <source>
        <dbReference type="ARBA" id="ARBA00022741"/>
    </source>
</evidence>
<organism evidence="5 6">
    <name type="scientific">Desulfohalobium retbaense (strain ATCC 49708 / DSM 5692 / JCM 16813 / HR100)</name>
    <dbReference type="NCBI Taxonomy" id="485915"/>
    <lineage>
        <taxon>Bacteria</taxon>
        <taxon>Pseudomonadati</taxon>
        <taxon>Thermodesulfobacteriota</taxon>
        <taxon>Desulfovibrionia</taxon>
        <taxon>Desulfovibrionales</taxon>
        <taxon>Desulfohalobiaceae</taxon>
        <taxon>Desulfohalobium</taxon>
    </lineage>
</organism>
<dbReference type="InterPro" id="IPR036397">
    <property type="entry name" value="RNaseH_sf"/>
</dbReference>